<evidence type="ECO:0000313" key="2">
    <source>
        <dbReference type="EMBL" id="PZC76177.1"/>
    </source>
</evidence>
<dbReference type="Proteomes" id="UP000249218">
    <property type="component" value="Unassembled WGS sequence"/>
</dbReference>
<keyword evidence="3" id="KW-1185">Reference proteome</keyword>
<keyword evidence="1" id="KW-0472">Membrane</keyword>
<gene>
    <name evidence="2" type="primary">HaOG204921</name>
    <name evidence="2" type="ORF">B5X24_HaOG204921</name>
</gene>
<evidence type="ECO:0000256" key="1">
    <source>
        <dbReference type="SAM" id="Phobius"/>
    </source>
</evidence>
<evidence type="ECO:0000313" key="3">
    <source>
        <dbReference type="Proteomes" id="UP000249218"/>
    </source>
</evidence>
<keyword evidence="1" id="KW-1133">Transmembrane helix</keyword>
<protein>
    <submittedName>
        <fullName evidence="2">Uncharacterized protein</fullName>
    </submittedName>
</protein>
<dbReference type="OrthoDB" id="313308at2759"/>
<dbReference type="AlphaFoldDB" id="A0A2W1BSK0"/>
<name>A0A2W1BSK0_HELAM</name>
<accession>A0A2W1BSK0</accession>
<feature type="transmembrane region" description="Helical" evidence="1">
    <location>
        <begin position="47"/>
        <end position="68"/>
    </location>
</feature>
<dbReference type="EMBL" id="KZ149966">
    <property type="protein sequence ID" value="PZC76177.1"/>
    <property type="molecule type" value="Genomic_DNA"/>
</dbReference>
<organism evidence="2 3">
    <name type="scientific">Helicoverpa armigera</name>
    <name type="common">Cotton bollworm</name>
    <name type="synonym">Heliothis armigera</name>
    <dbReference type="NCBI Taxonomy" id="29058"/>
    <lineage>
        <taxon>Eukaryota</taxon>
        <taxon>Metazoa</taxon>
        <taxon>Ecdysozoa</taxon>
        <taxon>Arthropoda</taxon>
        <taxon>Hexapoda</taxon>
        <taxon>Insecta</taxon>
        <taxon>Pterygota</taxon>
        <taxon>Neoptera</taxon>
        <taxon>Endopterygota</taxon>
        <taxon>Lepidoptera</taxon>
        <taxon>Glossata</taxon>
        <taxon>Ditrysia</taxon>
        <taxon>Noctuoidea</taxon>
        <taxon>Noctuidae</taxon>
        <taxon>Heliothinae</taxon>
        <taxon>Helicoverpa</taxon>
    </lineage>
</organism>
<reference evidence="2 3" key="1">
    <citation type="journal article" date="2017" name="BMC Biol.">
        <title>Genomic innovations, transcriptional plasticity and gene loss underlying the evolution and divergence of two highly polyphagous and invasive Helicoverpa pest species.</title>
        <authorList>
            <person name="Pearce S.L."/>
            <person name="Clarke D.F."/>
            <person name="East P.D."/>
            <person name="Elfekih S."/>
            <person name="Gordon K.H."/>
            <person name="Jermiin L.S."/>
            <person name="McGaughran A."/>
            <person name="Oakeshott J.G."/>
            <person name="Papanikolaou A."/>
            <person name="Perera O.P."/>
            <person name="Rane R.V."/>
            <person name="Richards S."/>
            <person name="Tay W.T."/>
            <person name="Walsh T.K."/>
            <person name="Anderson A."/>
            <person name="Anderson C.J."/>
            <person name="Asgari S."/>
            <person name="Board P.G."/>
            <person name="Bretschneider A."/>
            <person name="Campbell P.M."/>
            <person name="Chertemps T."/>
            <person name="Christeller J.T."/>
            <person name="Coppin C.W."/>
            <person name="Downes S.J."/>
            <person name="Duan G."/>
            <person name="Farnsworth C.A."/>
            <person name="Good R.T."/>
            <person name="Han L.B."/>
            <person name="Han Y.C."/>
            <person name="Hatje K."/>
            <person name="Horne I."/>
            <person name="Huang Y.P."/>
            <person name="Hughes D.S."/>
            <person name="Jacquin-Joly E."/>
            <person name="James W."/>
            <person name="Jhangiani S."/>
            <person name="Kollmar M."/>
            <person name="Kuwar S.S."/>
            <person name="Li S."/>
            <person name="Liu N.Y."/>
            <person name="Maibeche M.T."/>
            <person name="Miller J.R."/>
            <person name="Montagne N."/>
            <person name="Perry T."/>
            <person name="Qu J."/>
            <person name="Song S.V."/>
            <person name="Sutton G.G."/>
            <person name="Vogel H."/>
            <person name="Walenz B.P."/>
            <person name="Xu W."/>
            <person name="Zhang H.J."/>
            <person name="Zou Z."/>
            <person name="Batterham P."/>
            <person name="Edwards O.R."/>
            <person name="Feyereisen R."/>
            <person name="Gibbs R.A."/>
            <person name="Heckel D.G."/>
            <person name="McGrath A."/>
            <person name="Robin C."/>
            <person name="Scherer S.E."/>
            <person name="Worley K.C."/>
            <person name="Wu Y.D."/>
        </authorList>
    </citation>
    <scope>NUCLEOTIDE SEQUENCE [LARGE SCALE GENOMIC DNA]</scope>
    <source>
        <strain evidence="2">Harm_GR_Male_#8</strain>
        <tissue evidence="2">Whole organism</tissue>
    </source>
</reference>
<keyword evidence="1" id="KW-0812">Transmembrane</keyword>
<sequence length="110" mass="11395">MSVSVRSVLVEGPQVPKNKGPFTYANTPRALYNNAKLKTNPSCDECGVLQASLLLLLLAALLSGSALAKPYLGLGFGLGGLGGYGGYGGYGDYGGYGGYGGYGYYPSIYY</sequence>
<proteinExistence type="predicted"/>